<feature type="compositionally biased region" description="Basic residues" evidence="1">
    <location>
        <begin position="1"/>
        <end position="10"/>
    </location>
</feature>
<feature type="compositionally biased region" description="Low complexity" evidence="1">
    <location>
        <begin position="223"/>
        <end position="255"/>
    </location>
</feature>
<dbReference type="WBParaSite" id="Gr19_v10_g17818.t2">
    <property type="protein sequence ID" value="Gr19_v10_g17818.t2"/>
    <property type="gene ID" value="Gr19_v10_g17818"/>
</dbReference>
<dbReference type="AlphaFoldDB" id="A0A914HLT0"/>
<proteinExistence type="predicted"/>
<reference evidence="3" key="1">
    <citation type="submission" date="2022-11" db="UniProtKB">
        <authorList>
            <consortium name="WormBaseParasite"/>
        </authorList>
    </citation>
    <scope>IDENTIFICATION</scope>
</reference>
<keyword evidence="2" id="KW-1185">Reference proteome</keyword>
<feature type="compositionally biased region" description="Acidic residues" evidence="1">
    <location>
        <begin position="416"/>
        <end position="426"/>
    </location>
</feature>
<evidence type="ECO:0000256" key="1">
    <source>
        <dbReference type="SAM" id="MobiDB-lite"/>
    </source>
</evidence>
<organism evidence="2 3">
    <name type="scientific">Globodera rostochiensis</name>
    <name type="common">Golden nematode worm</name>
    <name type="synonym">Heterodera rostochiensis</name>
    <dbReference type="NCBI Taxonomy" id="31243"/>
    <lineage>
        <taxon>Eukaryota</taxon>
        <taxon>Metazoa</taxon>
        <taxon>Ecdysozoa</taxon>
        <taxon>Nematoda</taxon>
        <taxon>Chromadorea</taxon>
        <taxon>Rhabditida</taxon>
        <taxon>Tylenchina</taxon>
        <taxon>Tylenchomorpha</taxon>
        <taxon>Tylenchoidea</taxon>
        <taxon>Heteroderidae</taxon>
        <taxon>Heteroderinae</taxon>
        <taxon>Globodera</taxon>
    </lineage>
</organism>
<feature type="region of interest" description="Disordered" evidence="1">
    <location>
        <begin position="394"/>
        <end position="477"/>
    </location>
</feature>
<name>A0A914HLT0_GLORO</name>
<feature type="compositionally biased region" description="Basic residues" evidence="1">
    <location>
        <begin position="430"/>
        <end position="440"/>
    </location>
</feature>
<feature type="region of interest" description="Disordered" evidence="1">
    <location>
        <begin position="309"/>
        <end position="328"/>
    </location>
</feature>
<sequence>MRRRLTHSHRPPPIPKSPHGDAAGDIFFRKARTPPPPSPNSVEAKIVQPKRRQQQQQQQRRPLRRYHLAKDQRIGGGQQQLAPARSAAASAPFPPPKALFSPPKVITNDRSIDRLIGHITDAATLGPPGAISPRRIRRSSSSSNTTFSIVNDTMQYLDHHHQHQINEIKHPHHQKFNDTKQYIDDHHHLLLLQRATNDNILSSPSPSLPRRHYHDDEQHQQQHRGSVASSVAALATVLAAAPTSLRNNNNSNNNEQSRRSRQRPLAQAVACHPHCLRQSRSVPGSGGGWASQPGSPMLVDRPLPPLFSAGSCSPLPTTNNHQLNHHHHREHVQQYHRRHDAAVLSEPNVSRSAKQQQPPLMPFLRSLRQLKLFKRRSVSELSLVLELLRGGGTIFGGRAENDDGASDGYSSTHGAEDEELELDDNELSSQHHHHRFRHHTASPMPASGVRTASARDRPSHCDNADAPHHAAQSAAPDAAPLSVGALFARRHSAPICARLGEGGKMPKKIPGTKFA</sequence>
<feature type="region of interest" description="Disordered" evidence="1">
    <location>
        <begin position="200"/>
        <end position="302"/>
    </location>
</feature>
<evidence type="ECO:0000313" key="3">
    <source>
        <dbReference type="WBParaSite" id="Gr19_v10_g17818.t2"/>
    </source>
</evidence>
<feature type="compositionally biased region" description="Low complexity" evidence="1">
    <location>
        <begin position="81"/>
        <end position="91"/>
    </location>
</feature>
<protein>
    <submittedName>
        <fullName evidence="3">Uncharacterized protein</fullName>
    </submittedName>
</protein>
<accession>A0A914HLT0</accession>
<dbReference type="Proteomes" id="UP000887572">
    <property type="component" value="Unplaced"/>
</dbReference>
<feature type="region of interest" description="Disordered" evidence="1">
    <location>
        <begin position="1"/>
        <end position="104"/>
    </location>
</feature>
<feature type="compositionally biased region" description="Basic and acidic residues" evidence="1">
    <location>
        <begin position="453"/>
        <end position="468"/>
    </location>
</feature>
<evidence type="ECO:0000313" key="2">
    <source>
        <dbReference type="Proteomes" id="UP000887572"/>
    </source>
</evidence>